<reference evidence="2" key="1">
    <citation type="journal article" date="2011" name="Environ. Microbiol.">
        <title>Genomic insights into the metabolic potential of the polycyclic aromatic hydrocarbon degrading sulfate-reducing Deltaproteobacterium N47.</title>
        <authorList>
            <person name="Bergmann F."/>
            <person name="Selesi D."/>
            <person name="Weinmaier T."/>
            <person name="Tischler P."/>
            <person name="Rattei T."/>
            <person name="Meckenstock R.U."/>
        </authorList>
    </citation>
    <scope>NUCLEOTIDE SEQUENCE</scope>
</reference>
<evidence type="ECO:0000256" key="1">
    <source>
        <dbReference type="SAM" id="SignalP"/>
    </source>
</evidence>
<gene>
    <name evidence="2" type="ORF">N47_A08840</name>
</gene>
<organism evidence="2">
    <name type="scientific">uncultured Desulfobacterium sp</name>
    <dbReference type="NCBI Taxonomy" id="201089"/>
    <lineage>
        <taxon>Bacteria</taxon>
        <taxon>Pseudomonadati</taxon>
        <taxon>Thermodesulfobacteriota</taxon>
        <taxon>Desulfobacteria</taxon>
        <taxon>Desulfobacterales</taxon>
        <taxon>Desulfobacteriaceae</taxon>
        <taxon>Desulfobacterium</taxon>
        <taxon>environmental samples</taxon>
    </lineage>
</organism>
<feature type="chain" id="PRO_5003154950" description="DUF4198 domain-containing protein" evidence="1">
    <location>
        <begin position="28"/>
        <end position="270"/>
    </location>
</feature>
<protein>
    <recommendedName>
        <fullName evidence="3">DUF4198 domain-containing protein</fullName>
    </recommendedName>
</protein>
<evidence type="ECO:0008006" key="3">
    <source>
        <dbReference type="Google" id="ProtNLM"/>
    </source>
</evidence>
<evidence type="ECO:0000313" key="2">
    <source>
        <dbReference type="EMBL" id="CBX26855.1"/>
    </source>
</evidence>
<accession>E1Y8G1</accession>
<dbReference type="InterPro" id="IPR019613">
    <property type="entry name" value="DUF4198"/>
</dbReference>
<proteinExistence type="predicted"/>
<sequence>MRIKHLFYSLMIMVSAAIVFTCVPASAHFGTIIPSKDIISKDDNKTINLQVKFIHPMEMHYMEMLKPKQFGVVYDGKKTDLLDTLKEAKGKSPDQTEKYGFWTADYKIRKPGDYIFYIEPTPYWEPAEDIFIVHYTKVCVNALGKEEGWDKPVGLETEIIPMTRPYGLWTGNLFTGQVLLKGKPVPFAEVEIEYLNESPENKSIITAPSGPYVTQVVKADSNGIFSYAMPKAGWWGFAALNEAGWKLKHDGKEKGVEIGAVIWVHTRDMK</sequence>
<name>E1Y8G1_9BACT</name>
<feature type="signal peptide" evidence="1">
    <location>
        <begin position="1"/>
        <end position="27"/>
    </location>
</feature>
<dbReference type="Pfam" id="PF10670">
    <property type="entry name" value="DUF4198"/>
    <property type="match status" value="1"/>
</dbReference>
<dbReference type="AlphaFoldDB" id="E1Y8G1"/>
<dbReference type="EMBL" id="FR695864">
    <property type="protein sequence ID" value="CBX26855.1"/>
    <property type="molecule type" value="Genomic_DNA"/>
</dbReference>
<keyword evidence="1" id="KW-0732">Signal</keyword>